<keyword evidence="3 4" id="KW-0456">Lyase</keyword>
<sequence length="161" mass="17818">MKKKKIQKTNAMRALENHKISYDVHEYAWNEEHTDAKTAAERVNMPFEKIYKTLVAVGNNTGVIVACIPASNELDLKKFAKASGNKKVDMLQMKDLEKTTGYIRGGCSPVGMKKQFPTYIAAEAETMETIVVSAGKRGMQMELPPADLISVTDGTFADITE</sequence>
<comment type="similarity">
    <text evidence="1 4">Belongs to the prolyl-tRNA editing family. YbaK/EbsC subfamily.</text>
</comment>
<dbReference type="GO" id="GO:0006412">
    <property type="term" value="P:translation"/>
    <property type="evidence" value="ECO:0007669"/>
    <property type="project" value="UniProtKB-KW"/>
</dbReference>
<name>A0A078M263_9STAP</name>
<dbReference type="InterPro" id="IPR004369">
    <property type="entry name" value="Prolyl-tRNA_editing_YbaK/EbsC"/>
</dbReference>
<evidence type="ECO:0000256" key="4">
    <source>
        <dbReference type="PIRNR" id="PIRNR006181"/>
    </source>
</evidence>
<dbReference type="PIRSF" id="PIRSF006181">
    <property type="entry name" value="EbsC_YbaK"/>
    <property type="match status" value="1"/>
</dbReference>
<dbReference type="GO" id="GO:0016829">
    <property type="term" value="F:lyase activity"/>
    <property type="evidence" value="ECO:0007669"/>
    <property type="project" value="UniProtKB-KW"/>
</dbReference>
<dbReference type="GO" id="GO:0002161">
    <property type="term" value="F:aminoacyl-tRNA deacylase activity"/>
    <property type="evidence" value="ECO:0007669"/>
    <property type="project" value="InterPro"/>
</dbReference>
<organism evidence="6 7">
    <name type="scientific">Jeotgalicoccus saudimassiliensis</name>
    <dbReference type="NCBI Taxonomy" id="1461582"/>
    <lineage>
        <taxon>Bacteria</taxon>
        <taxon>Bacillati</taxon>
        <taxon>Bacillota</taxon>
        <taxon>Bacilli</taxon>
        <taxon>Bacillales</taxon>
        <taxon>Staphylococcaceae</taxon>
        <taxon>Jeotgalicoccus</taxon>
    </lineage>
</organism>
<dbReference type="HOGENOM" id="CLU_094875_3_0_9"/>
<dbReference type="AlphaFoldDB" id="A0A078M263"/>
<evidence type="ECO:0000256" key="1">
    <source>
        <dbReference type="ARBA" id="ARBA00009798"/>
    </source>
</evidence>
<dbReference type="Pfam" id="PF04073">
    <property type="entry name" value="tRNA_edit"/>
    <property type="match status" value="1"/>
</dbReference>
<evidence type="ECO:0000256" key="2">
    <source>
        <dbReference type="ARBA" id="ARBA00022917"/>
    </source>
</evidence>
<dbReference type="EMBL" id="CCSE01000001">
    <property type="protein sequence ID" value="CDZ98916.1"/>
    <property type="molecule type" value="Genomic_DNA"/>
</dbReference>
<dbReference type="PANTHER" id="PTHR30411:SF0">
    <property type="entry name" value="CYS-TRNA(PRO)_CYS-TRNA(CYS) DEACYLASE YBAK"/>
    <property type="match status" value="1"/>
</dbReference>
<feature type="domain" description="YbaK/aminoacyl-tRNA synthetase-associated" evidence="5">
    <location>
        <begin position="34"/>
        <end position="149"/>
    </location>
</feature>
<evidence type="ECO:0000313" key="6">
    <source>
        <dbReference type="EMBL" id="CDZ98916.1"/>
    </source>
</evidence>
<gene>
    <name evidence="6" type="primary">ybaK</name>
    <name evidence="6" type="ORF">BN1048_00035</name>
</gene>
<dbReference type="CDD" id="cd00002">
    <property type="entry name" value="YbaK_deacylase"/>
    <property type="match status" value="1"/>
</dbReference>
<keyword evidence="7" id="KW-1185">Reference proteome</keyword>
<dbReference type="EC" id="4.2.-.-" evidence="4"/>
<dbReference type="eggNOG" id="COG2606">
    <property type="taxonomic scope" value="Bacteria"/>
</dbReference>
<dbReference type="SUPFAM" id="SSF55826">
    <property type="entry name" value="YbaK/ProRS associated domain"/>
    <property type="match status" value="1"/>
</dbReference>
<protein>
    <recommendedName>
        <fullName evidence="4">Cys-tRNA(Pro)/Cys-tRNA(Cys) deacylase</fullName>
        <ecNumber evidence="4">4.2.-.-</ecNumber>
    </recommendedName>
</protein>
<dbReference type="OrthoDB" id="9809296at2"/>
<dbReference type="Proteomes" id="UP000044136">
    <property type="component" value="Unassembled WGS sequence"/>
</dbReference>
<evidence type="ECO:0000259" key="5">
    <source>
        <dbReference type="Pfam" id="PF04073"/>
    </source>
</evidence>
<evidence type="ECO:0000313" key="7">
    <source>
        <dbReference type="Proteomes" id="UP000044136"/>
    </source>
</evidence>
<accession>A0A078M263</accession>
<dbReference type="Gene3D" id="3.90.960.10">
    <property type="entry name" value="YbaK/aminoacyl-tRNA synthetase-associated domain"/>
    <property type="match status" value="1"/>
</dbReference>
<dbReference type="InterPro" id="IPR036754">
    <property type="entry name" value="YbaK/aa-tRNA-synt-asso_dom_sf"/>
</dbReference>
<keyword evidence="2 4" id="KW-0648">Protein biosynthesis</keyword>
<evidence type="ECO:0000256" key="3">
    <source>
        <dbReference type="ARBA" id="ARBA00023239"/>
    </source>
</evidence>
<dbReference type="NCBIfam" id="TIGR00011">
    <property type="entry name" value="YbaK_EbsC"/>
    <property type="match status" value="1"/>
</dbReference>
<proteinExistence type="inferred from homology"/>
<dbReference type="InterPro" id="IPR007214">
    <property type="entry name" value="YbaK/aa-tRNA-synth-assoc-dom"/>
</dbReference>
<dbReference type="RefSeq" id="WP_035807294.1">
    <property type="nucleotide sequence ID" value="NZ_CCSE01000001.1"/>
</dbReference>
<dbReference type="STRING" id="1461582.BN1048_00035"/>
<reference evidence="6 7" key="1">
    <citation type="submission" date="2014-07" db="EMBL/GenBank/DDBJ databases">
        <authorList>
            <person name="Urmite Genomes Urmite Genomes"/>
        </authorList>
    </citation>
    <scope>NUCLEOTIDE SEQUENCE [LARGE SCALE GENOMIC DNA]</scope>
    <source>
        <strain evidence="6 7">13MG44_air</strain>
    </source>
</reference>
<dbReference type="PANTHER" id="PTHR30411">
    <property type="entry name" value="CYTOPLASMIC PROTEIN"/>
    <property type="match status" value="1"/>
</dbReference>